<comment type="similarity">
    <text evidence="2">Belongs to the SusD family.</text>
</comment>
<dbReference type="CDD" id="cd08977">
    <property type="entry name" value="SusD"/>
    <property type="match status" value="1"/>
</dbReference>
<evidence type="ECO:0000256" key="2">
    <source>
        <dbReference type="ARBA" id="ARBA00006275"/>
    </source>
</evidence>
<keyword evidence="4" id="KW-0472">Membrane</keyword>
<evidence type="ECO:0000256" key="5">
    <source>
        <dbReference type="ARBA" id="ARBA00023237"/>
    </source>
</evidence>
<evidence type="ECO:0000313" key="8">
    <source>
        <dbReference type="EMBL" id="RAJ79355.1"/>
    </source>
</evidence>
<dbReference type="SUPFAM" id="SSF48452">
    <property type="entry name" value="TPR-like"/>
    <property type="match status" value="1"/>
</dbReference>
<proteinExistence type="inferred from homology"/>
<evidence type="ECO:0000256" key="3">
    <source>
        <dbReference type="ARBA" id="ARBA00022729"/>
    </source>
</evidence>
<dbReference type="Pfam" id="PF14322">
    <property type="entry name" value="SusD-like_3"/>
    <property type="match status" value="1"/>
</dbReference>
<gene>
    <name evidence="8" type="ORF">CLV59_106416</name>
</gene>
<keyword evidence="3" id="KW-0732">Signal</keyword>
<keyword evidence="5" id="KW-0998">Cell outer membrane</keyword>
<dbReference type="EMBL" id="QLMA01000006">
    <property type="protein sequence ID" value="RAJ79355.1"/>
    <property type="molecule type" value="Genomic_DNA"/>
</dbReference>
<evidence type="ECO:0000259" key="6">
    <source>
        <dbReference type="Pfam" id="PF07980"/>
    </source>
</evidence>
<evidence type="ECO:0000313" key="9">
    <source>
        <dbReference type="Proteomes" id="UP000249819"/>
    </source>
</evidence>
<dbReference type="InterPro" id="IPR033985">
    <property type="entry name" value="SusD-like_N"/>
</dbReference>
<dbReference type="Pfam" id="PF07980">
    <property type="entry name" value="SusD_RagB"/>
    <property type="match status" value="1"/>
</dbReference>
<reference evidence="8 9" key="1">
    <citation type="submission" date="2018-06" db="EMBL/GenBank/DDBJ databases">
        <title>Genomic Encyclopedia of Archaeal and Bacterial Type Strains, Phase II (KMG-II): from individual species to whole genera.</title>
        <authorList>
            <person name="Goeker M."/>
        </authorList>
    </citation>
    <scope>NUCLEOTIDE SEQUENCE [LARGE SCALE GENOMIC DNA]</scope>
    <source>
        <strain evidence="8 9">DSM 29821</strain>
    </source>
</reference>
<dbReference type="AlphaFoldDB" id="A0A327VWL8"/>
<dbReference type="PROSITE" id="PS51257">
    <property type="entry name" value="PROKAR_LIPOPROTEIN"/>
    <property type="match status" value="1"/>
</dbReference>
<dbReference type="InterPro" id="IPR011990">
    <property type="entry name" value="TPR-like_helical_dom_sf"/>
</dbReference>
<dbReference type="GO" id="GO:0009279">
    <property type="term" value="C:cell outer membrane"/>
    <property type="evidence" value="ECO:0007669"/>
    <property type="project" value="UniProtKB-SubCell"/>
</dbReference>
<dbReference type="Gene3D" id="1.25.40.390">
    <property type="match status" value="1"/>
</dbReference>
<evidence type="ECO:0000259" key="7">
    <source>
        <dbReference type="Pfam" id="PF14322"/>
    </source>
</evidence>
<keyword evidence="9" id="KW-1185">Reference proteome</keyword>
<protein>
    <submittedName>
        <fullName evidence="8">Putative outer membrane starch-binding protein</fullName>
    </submittedName>
</protein>
<sequence>MKLKITGLVFSAVMLFSSCSDKFLDLQDKQNLTENTFWTTRQHALQGITATYAALQGHNGDKWTFFEEVFVTMAFKADDIDNNKNEPYGKNMAAFVNGTDESGPWNLWATCYAGIGRANQVIEKVPGITVMTDKERNEIIAEAKFLRAYNYFILVNGYEHVPLVLKFEKDLNKLQVPQAPAADVWAQIEKDLTEAEGVLPDSYSSEYKGRATKGAAKALLAKTYLYQEKWPQAEAKFREIYGKYSLNTNYVDNFNGTRENGPESVFEIQFTGDRSVSDERHPFNFEAAPYALDGWEIFYPSDWVVAEMKKDKTDAGGYSDRVYGNIFFNDPNSKMWDLGTPATLVPYADVAGSLSRPAYYNKYTYPNDRSGAYVGYNIPLIRYADVLLMLAEAANENGKTDEAIGFINEVRARSHAKAITTGSLNKDQLREQIRNHERPVELAGEFGIRWFDIVRWGRGNTAKQAIKTLMQNHQKPFANNFVEDKHIRFPIPLREINTNPLLKQNNLY</sequence>
<evidence type="ECO:0000256" key="1">
    <source>
        <dbReference type="ARBA" id="ARBA00004442"/>
    </source>
</evidence>
<accession>A0A327VWL8</accession>
<name>A0A327VWL8_9BACT</name>
<feature type="domain" description="SusD-like N-terminal" evidence="7">
    <location>
        <begin position="22"/>
        <end position="225"/>
    </location>
</feature>
<dbReference type="Proteomes" id="UP000249819">
    <property type="component" value="Unassembled WGS sequence"/>
</dbReference>
<organism evidence="8 9">
    <name type="scientific">Chitinophaga dinghuensis</name>
    <dbReference type="NCBI Taxonomy" id="1539050"/>
    <lineage>
        <taxon>Bacteria</taxon>
        <taxon>Pseudomonadati</taxon>
        <taxon>Bacteroidota</taxon>
        <taxon>Chitinophagia</taxon>
        <taxon>Chitinophagales</taxon>
        <taxon>Chitinophagaceae</taxon>
        <taxon>Chitinophaga</taxon>
    </lineage>
</organism>
<evidence type="ECO:0000256" key="4">
    <source>
        <dbReference type="ARBA" id="ARBA00023136"/>
    </source>
</evidence>
<dbReference type="InterPro" id="IPR012944">
    <property type="entry name" value="SusD_RagB_dom"/>
</dbReference>
<feature type="domain" description="RagB/SusD" evidence="6">
    <location>
        <begin position="360"/>
        <end position="508"/>
    </location>
</feature>
<dbReference type="OrthoDB" id="5694214at2"/>
<comment type="subcellular location">
    <subcellularLocation>
        <location evidence="1">Cell outer membrane</location>
    </subcellularLocation>
</comment>
<comment type="caution">
    <text evidence="8">The sequence shown here is derived from an EMBL/GenBank/DDBJ whole genome shotgun (WGS) entry which is preliminary data.</text>
</comment>
<dbReference type="RefSeq" id="WP_111593801.1">
    <property type="nucleotide sequence ID" value="NZ_QLMA01000006.1"/>
</dbReference>